<dbReference type="KEGG" id="psym:J1N51_00420"/>
<dbReference type="CDD" id="cd03426">
    <property type="entry name" value="NUDIX_CoAse_Nudt7"/>
    <property type="match status" value="1"/>
</dbReference>
<dbReference type="NCBIfam" id="NF007980">
    <property type="entry name" value="PRK10707.1"/>
    <property type="match status" value="1"/>
</dbReference>
<evidence type="ECO:0000256" key="1">
    <source>
        <dbReference type="ARBA" id="ARBA00001936"/>
    </source>
</evidence>
<dbReference type="GO" id="GO:0009132">
    <property type="term" value="P:nucleoside diphosphate metabolic process"/>
    <property type="evidence" value="ECO:0007669"/>
    <property type="project" value="InterPro"/>
</dbReference>
<keyword evidence="5" id="KW-0378">Hydrolase</keyword>
<keyword evidence="6" id="KW-0460">Magnesium</keyword>
<comment type="cofactor">
    <cofactor evidence="1">
        <name>Mn(2+)</name>
        <dbReference type="ChEBI" id="CHEBI:29035"/>
    </cofactor>
</comment>
<dbReference type="SUPFAM" id="SSF55811">
    <property type="entry name" value="Nudix"/>
    <property type="match status" value="1"/>
</dbReference>
<evidence type="ECO:0000256" key="5">
    <source>
        <dbReference type="ARBA" id="ARBA00022801"/>
    </source>
</evidence>
<dbReference type="GO" id="GO:0010945">
    <property type="term" value="F:coenzyme A diphosphatase activity"/>
    <property type="evidence" value="ECO:0007669"/>
    <property type="project" value="InterPro"/>
</dbReference>
<evidence type="ECO:0000256" key="6">
    <source>
        <dbReference type="ARBA" id="ARBA00022842"/>
    </source>
</evidence>
<dbReference type="InterPro" id="IPR045121">
    <property type="entry name" value="CoAse"/>
</dbReference>
<evidence type="ECO:0000256" key="7">
    <source>
        <dbReference type="ARBA" id="ARBA00023211"/>
    </source>
</evidence>
<proteinExistence type="inferred from homology"/>
<name>A0A975DC25_9GAMM</name>
<evidence type="ECO:0000256" key="3">
    <source>
        <dbReference type="ARBA" id="ARBA00006506"/>
    </source>
</evidence>
<dbReference type="GO" id="GO:0000287">
    <property type="term" value="F:magnesium ion binding"/>
    <property type="evidence" value="ECO:0007669"/>
    <property type="project" value="InterPro"/>
</dbReference>
<dbReference type="GO" id="GO:0030145">
    <property type="term" value="F:manganese ion binding"/>
    <property type="evidence" value="ECO:0007669"/>
    <property type="project" value="InterPro"/>
</dbReference>
<dbReference type="Pfam" id="PF00293">
    <property type="entry name" value="NUDIX"/>
    <property type="match status" value="1"/>
</dbReference>
<feature type="domain" description="Nudix hydrolase" evidence="8">
    <location>
        <begin position="32"/>
        <end position="169"/>
    </location>
</feature>
<dbReference type="InterPro" id="IPR000086">
    <property type="entry name" value="NUDIX_hydrolase_dom"/>
</dbReference>
<dbReference type="PANTHER" id="PTHR12992:SF11">
    <property type="entry name" value="MITOCHONDRIAL COENZYME A DIPHOSPHATASE NUDT8"/>
    <property type="match status" value="1"/>
</dbReference>
<evidence type="ECO:0000256" key="4">
    <source>
        <dbReference type="ARBA" id="ARBA00022723"/>
    </source>
</evidence>
<protein>
    <submittedName>
        <fullName evidence="9">CoA pyrophosphatase</fullName>
    </submittedName>
</protein>
<organism evidence="9 10">
    <name type="scientific">Psychrosphaera ytuae</name>
    <dbReference type="NCBI Taxonomy" id="2820710"/>
    <lineage>
        <taxon>Bacteria</taxon>
        <taxon>Pseudomonadati</taxon>
        <taxon>Pseudomonadota</taxon>
        <taxon>Gammaproteobacteria</taxon>
        <taxon>Alteromonadales</taxon>
        <taxon>Pseudoalteromonadaceae</taxon>
        <taxon>Psychrosphaera</taxon>
    </lineage>
</organism>
<dbReference type="Gene3D" id="3.90.79.10">
    <property type="entry name" value="Nucleoside Triphosphate Pyrophosphohydrolase"/>
    <property type="match status" value="1"/>
</dbReference>
<sequence length="193" mass="22021">MSPEEFASRLMLRPFQDEWEPDYGRFGPSGNARHAAVLIPVIPRDAGLHILLTKRSAHLRSHPGQISFPGGKHDETDKTLLDTALRESEEEIGLDTRLVKPLGWLPQFHTISHFTMSPLVALVDGEQQFIANDGEVDEIFEVPLDYLLQKKHQFFLTPKWQGKPSKVHFIKYQDKVIWGATAAILQKLIRHIK</sequence>
<keyword evidence="7" id="KW-0464">Manganese</keyword>
<dbReference type="PANTHER" id="PTHR12992">
    <property type="entry name" value="NUDIX HYDROLASE"/>
    <property type="match status" value="1"/>
</dbReference>
<evidence type="ECO:0000256" key="2">
    <source>
        <dbReference type="ARBA" id="ARBA00001946"/>
    </source>
</evidence>
<dbReference type="PROSITE" id="PS01293">
    <property type="entry name" value="NUDIX_COA"/>
    <property type="match status" value="1"/>
</dbReference>
<dbReference type="Proteomes" id="UP000682739">
    <property type="component" value="Chromosome"/>
</dbReference>
<evidence type="ECO:0000313" key="10">
    <source>
        <dbReference type="Proteomes" id="UP000682739"/>
    </source>
</evidence>
<reference evidence="9" key="1">
    <citation type="submission" date="2021-03" db="EMBL/GenBank/DDBJ databases">
        <title>Description of Psychrosphaera ytuae sp. nov. isolated from deep sea sediment of South China Sea.</title>
        <authorList>
            <person name="Zhang J."/>
            <person name="Xu X.-D."/>
        </authorList>
    </citation>
    <scope>NUCLEOTIDE SEQUENCE</scope>
    <source>
        <strain evidence="9">MTZ26</strain>
    </source>
</reference>
<dbReference type="EMBL" id="CP072110">
    <property type="protein sequence ID" value="QTH63999.1"/>
    <property type="molecule type" value="Genomic_DNA"/>
</dbReference>
<keyword evidence="10" id="KW-1185">Reference proteome</keyword>
<evidence type="ECO:0000259" key="8">
    <source>
        <dbReference type="PROSITE" id="PS51462"/>
    </source>
</evidence>
<dbReference type="AlphaFoldDB" id="A0A975DC25"/>
<dbReference type="RefSeq" id="WP_208832054.1">
    <property type="nucleotide sequence ID" value="NZ_CP072110.1"/>
</dbReference>
<dbReference type="PROSITE" id="PS51462">
    <property type="entry name" value="NUDIX"/>
    <property type="match status" value="1"/>
</dbReference>
<comment type="cofactor">
    <cofactor evidence="2">
        <name>Mg(2+)</name>
        <dbReference type="ChEBI" id="CHEBI:18420"/>
    </cofactor>
</comment>
<keyword evidence="4" id="KW-0479">Metal-binding</keyword>
<evidence type="ECO:0000313" key="9">
    <source>
        <dbReference type="EMBL" id="QTH63999.1"/>
    </source>
</evidence>
<gene>
    <name evidence="9" type="ORF">J1N51_00420</name>
</gene>
<comment type="similarity">
    <text evidence="3">Belongs to the Nudix hydrolase family. PCD1 subfamily.</text>
</comment>
<accession>A0A975DC25</accession>
<dbReference type="InterPro" id="IPR015797">
    <property type="entry name" value="NUDIX_hydrolase-like_dom_sf"/>
</dbReference>
<dbReference type="InterPro" id="IPR000059">
    <property type="entry name" value="NUDIX_hydrolase_NudL_CS"/>
</dbReference>